<accession>A0ABR1RTM5</accession>
<evidence type="ECO:0000259" key="1">
    <source>
        <dbReference type="Pfam" id="PF20150"/>
    </source>
</evidence>
<name>A0ABR1RTM5_9PEZI</name>
<dbReference type="EMBL" id="JAQQWI010000010">
    <property type="protein sequence ID" value="KAK8017916.1"/>
    <property type="molecule type" value="Genomic_DNA"/>
</dbReference>
<protein>
    <recommendedName>
        <fullName evidence="1">2EXR domain-containing protein</fullName>
    </recommendedName>
</protein>
<dbReference type="InterPro" id="IPR045518">
    <property type="entry name" value="2EXR"/>
</dbReference>
<sequence length="349" mass="39604">MLSTAQFRNFSNLPAEVRKRIWLFASIQPHTHVIIWYPSNESIARQYSLFWPGVLGAQTRRCEYGLLLANKESSEVVQQINKDTKPVADLVHKLDLCINWELDLLYVVGSMYALDPLDLLSELPCSSRIRNLALSIVGHTRPYDLDLFRWGGPGPNYAVDPDVREQAVAEYNKYKTAFNRMTGLRTLKLVATAVFGSTFDPTPHHLKSALSRQVVSQAGSWSALDASPVGYNRRELRALAAHLARDAHGFTNLRLISPSLKYGIRLLFDTQQFANGDEMNDYCRQLCDLIHQIRYKECHAAWGTLDVGLAVDLDSNFNRGDFPDGYRRVGMRPSSSEWHMAPDRFADRD</sequence>
<evidence type="ECO:0000313" key="2">
    <source>
        <dbReference type="EMBL" id="KAK8017916.1"/>
    </source>
</evidence>
<dbReference type="Pfam" id="PF20150">
    <property type="entry name" value="2EXR"/>
    <property type="match status" value="1"/>
</dbReference>
<organism evidence="2 3">
    <name type="scientific">Apiospora marii</name>
    <dbReference type="NCBI Taxonomy" id="335849"/>
    <lineage>
        <taxon>Eukaryota</taxon>
        <taxon>Fungi</taxon>
        <taxon>Dikarya</taxon>
        <taxon>Ascomycota</taxon>
        <taxon>Pezizomycotina</taxon>
        <taxon>Sordariomycetes</taxon>
        <taxon>Xylariomycetidae</taxon>
        <taxon>Amphisphaeriales</taxon>
        <taxon>Apiosporaceae</taxon>
        <taxon>Apiospora</taxon>
    </lineage>
</organism>
<dbReference type="Proteomes" id="UP001396898">
    <property type="component" value="Unassembled WGS sequence"/>
</dbReference>
<keyword evidence="3" id="KW-1185">Reference proteome</keyword>
<reference evidence="2 3" key="1">
    <citation type="submission" date="2023-01" db="EMBL/GenBank/DDBJ databases">
        <title>Analysis of 21 Apiospora genomes using comparative genomics revels a genus with tremendous synthesis potential of carbohydrate active enzymes and secondary metabolites.</title>
        <authorList>
            <person name="Sorensen T."/>
        </authorList>
    </citation>
    <scope>NUCLEOTIDE SEQUENCE [LARGE SCALE GENOMIC DNA]</scope>
    <source>
        <strain evidence="2 3">CBS 20057</strain>
    </source>
</reference>
<gene>
    <name evidence="2" type="ORF">PG991_007106</name>
</gene>
<feature type="domain" description="2EXR" evidence="1">
    <location>
        <begin position="7"/>
        <end position="105"/>
    </location>
</feature>
<comment type="caution">
    <text evidence="2">The sequence shown here is derived from an EMBL/GenBank/DDBJ whole genome shotgun (WGS) entry which is preliminary data.</text>
</comment>
<proteinExistence type="predicted"/>
<evidence type="ECO:0000313" key="3">
    <source>
        <dbReference type="Proteomes" id="UP001396898"/>
    </source>
</evidence>